<sequence length="82" mass="9339">MNDQMAMLQALGFQWPSPAYIFGAILFGLIGLAAFRLGRVRQRPRTRWLGLALMLYPYLVSQTWLLYLIGLALCAGIYTDRD</sequence>
<keyword evidence="1" id="KW-0812">Transmembrane</keyword>
<keyword evidence="3" id="KW-1185">Reference proteome</keyword>
<reference evidence="2" key="1">
    <citation type="submission" date="2023-09" db="EMBL/GenBank/DDBJ databases">
        <title>Paucibacter sp. APW11 Genome sequencing and assembly.</title>
        <authorList>
            <person name="Kim I."/>
        </authorList>
    </citation>
    <scope>NUCLEOTIDE SEQUENCE</scope>
    <source>
        <strain evidence="2">APW11</strain>
    </source>
</reference>
<feature type="transmembrane region" description="Helical" evidence="1">
    <location>
        <begin position="49"/>
        <end position="78"/>
    </location>
</feature>
<dbReference type="Proteomes" id="UP001246372">
    <property type="component" value="Unassembled WGS sequence"/>
</dbReference>
<name>A0ABU3PC33_9BURK</name>
<comment type="caution">
    <text evidence="2">The sequence shown here is derived from an EMBL/GenBank/DDBJ whole genome shotgun (WGS) entry which is preliminary data.</text>
</comment>
<evidence type="ECO:0000313" key="2">
    <source>
        <dbReference type="EMBL" id="MDT9000078.1"/>
    </source>
</evidence>
<evidence type="ECO:0000256" key="1">
    <source>
        <dbReference type="SAM" id="Phobius"/>
    </source>
</evidence>
<evidence type="ECO:0000313" key="3">
    <source>
        <dbReference type="Proteomes" id="UP001246372"/>
    </source>
</evidence>
<organism evidence="2 3">
    <name type="scientific">Roseateles aquae</name>
    <dbReference type="NCBI Taxonomy" id="3077235"/>
    <lineage>
        <taxon>Bacteria</taxon>
        <taxon>Pseudomonadati</taxon>
        <taxon>Pseudomonadota</taxon>
        <taxon>Betaproteobacteria</taxon>
        <taxon>Burkholderiales</taxon>
        <taxon>Sphaerotilaceae</taxon>
        <taxon>Roseateles</taxon>
    </lineage>
</organism>
<gene>
    <name evidence="2" type="ORF">RQP53_12450</name>
</gene>
<keyword evidence="1" id="KW-1133">Transmembrane helix</keyword>
<keyword evidence="1" id="KW-0472">Membrane</keyword>
<dbReference type="RefSeq" id="WP_315650626.1">
    <property type="nucleotide sequence ID" value="NZ_JAVXZY010000004.1"/>
</dbReference>
<proteinExistence type="predicted"/>
<accession>A0ABU3PC33</accession>
<dbReference type="EMBL" id="JAVXZY010000004">
    <property type="protein sequence ID" value="MDT9000078.1"/>
    <property type="molecule type" value="Genomic_DNA"/>
</dbReference>
<feature type="transmembrane region" description="Helical" evidence="1">
    <location>
        <begin position="20"/>
        <end position="37"/>
    </location>
</feature>
<protein>
    <submittedName>
        <fullName evidence="2">Uncharacterized protein</fullName>
    </submittedName>
</protein>